<dbReference type="GO" id="GO:0016747">
    <property type="term" value="F:acyltransferase activity, transferring groups other than amino-acyl groups"/>
    <property type="evidence" value="ECO:0007669"/>
    <property type="project" value="InterPro"/>
</dbReference>
<evidence type="ECO:0000256" key="1">
    <source>
        <dbReference type="ARBA" id="ARBA00022679"/>
    </source>
</evidence>
<evidence type="ECO:0000256" key="3">
    <source>
        <dbReference type="SAM" id="MobiDB-lite"/>
    </source>
</evidence>
<dbReference type="Proteomes" id="UP000317429">
    <property type="component" value="Chromosome"/>
</dbReference>
<name>A0A518DF05_9BACT</name>
<dbReference type="EMBL" id="CP036291">
    <property type="protein sequence ID" value="QDU90051.1"/>
    <property type="molecule type" value="Genomic_DNA"/>
</dbReference>
<gene>
    <name evidence="5" type="ORF">Pla175_34500</name>
</gene>
<keyword evidence="2" id="KW-0012">Acyltransferase</keyword>
<keyword evidence="6" id="KW-1185">Reference proteome</keyword>
<dbReference type="InterPro" id="IPR050832">
    <property type="entry name" value="Bact_Acetyltransf"/>
</dbReference>
<dbReference type="SUPFAM" id="SSF55729">
    <property type="entry name" value="Acyl-CoA N-acyltransferases (Nat)"/>
    <property type="match status" value="1"/>
</dbReference>
<dbReference type="PANTHER" id="PTHR43877">
    <property type="entry name" value="AMINOALKYLPHOSPHONATE N-ACETYLTRANSFERASE-RELATED-RELATED"/>
    <property type="match status" value="1"/>
</dbReference>
<reference evidence="5 6" key="1">
    <citation type="submission" date="2019-02" db="EMBL/GenBank/DDBJ databases">
        <title>Deep-cultivation of Planctomycetes and their phenomic and genomic characterization uncovers novel biology.</title>
        <authorList>
            <person name="Wiegand S."/>
            <person name="Jogler M."/>
            <person name="Boedeker C."/>
            <person name="Pinto D."/>
            <person name="Vollmers J."/>
            <person name="Rivas-Marin E."/>
            <person name="Kohn T."/>
            <person name="Peeters S.H."/>
            <person name="Heuer A."/>
            <person name="Rast P."/>
            <person name="Oberbeckmann S."/>
            <person name="Bunk B."/>
            <person name="Jeske O."/>
            <person name="Meyerdierks A."/>
            <person name="Storesund J.E."/>
            <person name="Kallscheuer N."/>
            <person name="Luecker S."/>
            <person name="Lage O.M."/>
            <person name="Pohl T."/>
            <person name="Merkel B.J."/>
            <person name="Hornburger P."/>
            <person name="Mueller R.-W."/>
            <person name="Bruemmer F."/>
            <person name="Labrenz M."/>
            <person name="Spormann A.M."/>
            <person name="Op den Camp H."/>
            <person name="Overmann J."/>
            <person name="Amann R."/>
            <person name="Jetten M.S.M."/>
            <person name="Mascher T."/>
            <person name="Medema M.H."/>
            <person name="Devos D.P."/>
            <person name="Kaster A.-K."/>
            <person name="Ovreas L."/>
            <person name="Rohde M."/>
            <person name="Galperin M.Y."/>
            <person name="Jogler C."/>
        </authorList>
    </citation>
    <scope>NUCLEOTIDE SEQUENCE [LARGE SCALE GENOMIC DNA]</scope>
    <source>
        <strain evidence="5 6">Pla175</strain>
    </source>
</reference>
<protein>
    <submittedName>
        <fullName evidence="5">Acetyltransferase (GNAT) family protein</fullName>
    </submittedName>
</protein>
<dbReference type="KEGG" id="pnd:Pla175_34500"/>
<evidence type="ECO:0000313" key="5">
    <source>
        <dbReference type="EMBL" id="QDU90051.1"/>
    </source>
</evidence>
<dbReference type="CDD" id="cd04301">
    <property type="entry name" value="NAT_SF"/>
    <property type="match status" value="1"/>
</dbReference>
<dbReference type="PROSITE" id="PS51186">
    <property type="entry name" value="GNAT"/>
    <property type="match status" value="1"/>
</dbReference>
<dbReference type="Pfam" id="PF00583">
    <property type="entry name" value="Acetyltransf_1"/>
    <property type="match status" value="1"/>
</dbReference>
<dbReference type="OrthoDB" id="241885at2"/>
<dbReference type="Gene3D" id="3.40.630.30">
    <property type="match status" value="1"/>
</dbReference>
<feature type="region of interest" description="Disordered" evidence="3">
    <location>
        <begin position="1"/>
        <end position="27"/>
    </location>
</feature>
<dbReference type="AlphaFoldDB" id="A0A518DF05"/>
<proteinExistence type="predicted"/>
<organism evidence="5 6">
    <name type="scientific">Pirellulimonas nuda</name>
    <dbReference type="NCBI Taxonomy" id="2528009"/>
    <lineage>
        <taxon>Bacteria</taxon>
        <taxon>Pseudomonadati</taxon>
        <taxon>Planctomycetota</taxon>
        <taxon>Planctomycetia</taxon>
        <taxon>Pirellulales</taxon>
        <taxon>Lacipirellulaceae</taxon>
        <taxon>Pirellulimonas</taxon>
    </lineage>
</organism>
<keyword evidence="1 5" id="KW-0808">Transferase</keyword>
<evidence type="ECO:0000259" key="4">
    <source>
        <dbReference type="PROSITE" id="PS51186"/>
    </source>
</evidence>
<accession>A0A518DF05</accession>
<evidence type="ECO:0000313" key="6">
    <source>
        <dbReference type="Proteomes" id="UP000317429"/>
    </source>
</evidence>
<dbReference type="InterPro" id="IPR016181">
    <property type="entry name" value="Acyl_CoA_acyltransferase"/>
</dbReference>
<sequence>MIELRPFRNTDPPHLAEVWRSQPPERGRMHPVSTAMLEMSVFSKPYFDRDGLVVALQDGRPIGFAHAGFGPLQGGAELDTSLGITHLVMTHAGVADPHLEDDLLRASEEYLRGHGATCFLGGGAGALSGFYLGLIGGSQAPGVLDSDHRQADLYIRSGYQAHRRLVVLQRDLARFRPPVTRTQRQLRRELNFDTIDAPKSTNWWEACVMAGLDRTRFTLTEKRGGAIQASVSIWDVEPLASSWGLRTAGVFDLWVAPTLHRQGLATYLLSETYAVLRKRGYALVEAQIEDGNAAAIGLSKFLGMSVVDHGTVFRKNGDG</sequence>
<dbReference type="RefSeq" id="WP_145287779.1">
    <property type="nucleotide sequence ID" value="NZ_CP036291.1"/>
</dbReference>
<evidence type="ECO:0000256" key="2">
    <source>
        <dbReference type="ARBA" id="ARBA00023315"/>
    </source>
</evidence>
<feature type="domain" description="N-acetyltransferase" evidence="4">
    <location>
        <begin position="173"/>
        <end position="319"/>
    </location>
</feature>
<dbReference type="InterPro" id="IPR000182">
    <property type="entry name" value="GNAT_dom"/>
</dbReference>